<keyword evidence="2" id="KW-1185">Reference proteome</keyword>
<name>A0A2P5EET9_TREOI</name>
<comment type="caution">
    <text evidence="1">The sequence shown here is derived from an EMBL/GenBank/DDBJ whole genome shotgun (WGS) entry which is preliminary data.</text>
</comment>
<evidence type="ECO:0000313" key="1">
    <source>
        <dbReference type="EMBL" id="PON84061.1"/>
    </source>
</evidence>
<dbReference type="Proteomes" id="UP000237000">
    <property type="component" value="Unassembled WGS sequence"/>
</dbReference>
<proteinExistence type="predicted"/>
<organism evidence="1 2">
    <name type="scientific">Trema orientale</name>
    <name type="common">Charcoal tree</name>
    <name type="synonym">Celtis orientalis</name>
    <dbReference type="NCBI Taxonomy" id="63057"/>
    <lineage>
        <taxon>Eukaryota</taxon>
        <taxon>Viridiplantae</taxon>
        <taxon>Streptophyta</taxon>
        <taxon>Embryophyta</taxon>
        <taxon>Tracheophyta</taxon>
        <taxon>Spermatophyta</taxon>
        <taxon>Magnoliopsida</taxon>
        <taxon>eudicotyledons</taxon>
        <taxon>Gunneridae</taxon>
        <taxon>Pentapetalae</taxon>
        <taxon>rosids</taxon>
        <taxon>fabids</taxon>
        <taxon>Rosales</taxon>
        <taxon>Cannabaceae</taxon>
        <taxon>Trema</taxon>
    </lineage>
</organism>
<gene>
    <name evidence="1" type="ORF">TorRG33x02_201810</name>
</gene>
<sequence>MVYNLDVRLSAKLKRDVHCEPRKDISAPRLNNSPYLARSSEQEFLHDSADTKLLVKFSFTFIVQCDTISESGKCITYLFFITAKMWRHEYSETAFTMTTTNDYEVRKIHLGEDKEAWTIMGDIYKKGSIQIDACKYHVQYTGTSSEYEPTEENPNFFTPTYSWNTHTTTTNLDIPTSEVENLNTSWWGTPYASRS</sequence>
<protein>
    <submittedName>
        <fullName evidence="1">Uncharacterized protein</fullName>
    </submittedName>
</protein>
<dbReference type="AlphaFoldDB" id="A0A2P5EET9"/>
<dbReference type="InParanoid" id="A0A2P5EET9"/>
<reference evidence="2" key="1">
    <citation type="submission" date="2016-06" db="EMBL/GenBank/DDBJ databases">
        <title>Parallel loss of symbiosis genes in relatives of nitrogen-fixing non-legume Parasponia.</title>
        <authorList>
            <person name="Van Velzen R."/>
            <person name="Holmer R."/>
            <person name="Bu F."/>
            <person name="Rutten L."/>
            <person name="Van Zeijl A."/>
            <person name="Liu W."/>
            <person name="Santuari L."/>
            <person name="Cao Q."/>
            <person name="Sharma T."/>
            <person name="Shen D."/>
            <person name="Roswanjaya Y."/>
            <person name="Wardhani T."/>
            <person name="Kalhor M.S."/>
            <person name="Jansen J."/>
            <person name="Van den Hoogen J."/>
            <person name="Gungor B."/>
            <person name="Hartog M."/>
            <person name="Hontelez J."/>
            <person name="Verver J."/>
            <person name="Yang W.-C."/>
            <person name="Schijlen E."/>
            <person name="Repin R."/>
            <person name="Schilthuizen M."/>
            <person name="Schranz E."/>
            <person name="Heidstra R."/>
            <person name="Miyata K."/>
            <person name="Fedorova E."/>
            <person name="Kohlen W."/>
            <person name="Bisseling T."/>
            <person name="Smit S."/>
            <person name="Geurts R."/>
        </authorList>
    </citation>
    <scope>NUCLEOTIDE SEQUENCE [LARGE SCALE GENOMIC DNA]</scope>
    <source>
        <strain evidence="2">cv. RG33-2</strain>
    </source>
</reference>
<dbReference type="EMBL" id="JXTC01000169">
    <property type="protein sequence ID" value="PON84061.1"/>
    <property type="molecule type" value="Genomic_DNA"/>
</dbReference>
<evidence type="ECO:0000313" key="2">
    <source>
        <dbReference type="Proteomes" id="UP000237000"/>
    </source>
</evidence>
<accession>A0A2P5EET9</accession>